<evidence type="ECO:0000313" key="4">
    <source>
        <dbReference type="Proteomes" id="UP000641514"/>
    </source>
</evidence>
<comment type="caution">
    <text evidence="3">The sequence shown here is derived from an EMBL/GenBank/DDBJ whole genome shotgun (WGS) entry which is preliminary data.</text>
</comment>
<feature type="domain" description="Solute-binding protein family 5" evidence="2">
    <location>
        <begin position="127"/>
        <end position="483"/>
    </location>
</feature>
<dbReference type="PANTHER" id="PTHR30290:SF65">
    <property type="entry name" value="MONOACYL PHOSPHATIDYLINOSITOL TETRAMANNOSIDE-BINDING PROTEIN LPQW-RELATED"/>
    <property type="match status" value="1"/>
</dbReference>
<keyword evidence="1" id="KW-0732">Signal</keyword>
<proteinExistence type="predicted"/>
<gene>
    <name evidence="3" type="ORF">GCM10011410_22520</name>
</gene>
<dbReference type="EMBL" id="BMJH01000002">
    <property type="protein sequence ID" value="GGC69197.1"/>
    <property type="molecule type" value="Genomic_DNA"/>
</dbReference>
<dbReference type="RefSeq" id="WP_229675929.1">
    <property type="nucleotide sequence ID" value="NZ_BMJH01000002.1"/>
</dbReference>
<dbReference type="Proteomes" id="UP000641514">
    <property type="component" value="Unassembled WGS sequence"/>
</dbReference>
<dbReference type="GO" id="GO:1904680">
    <property type="term" value="F:peptide transmembrane transporter activity"/>
    <property type="evidence" value="ECO:0007669"/>
    <property type="project" value="TreeGrafter"/>
</dbReference>
<dbReference type="PANTHER" id="PTHR30290">
    <property type="entry name" value="PERIPLASMIC BINDING COMPONENT OF ABC TRANSPORTER"/>
    <property type="match status" value="1"/>
</dbReference>
<dbReference type="SUPFAM" id="SSF53850">
    <property type="entry name" value="Periplasmic binding protein-like II"/>
    <property type="match status" value="1"/>
</dbReference>
<evidence type="ECO:0000313" key="3">
    <source>
        <dbReference type="EMBL" id="GGC69197.1"/>
    </source>
</evidence>
<evidence type="ECO:0000259" key="2">
    <source>
        <dbReference type="Pfam" id="PF00496"/>
    </source>
</evidence>
<reference evidence="3" key="2">
    <citation type="submission" date="2020-09" db="EMBL/GenBank/DDBJ databases">
        <authorList>
            <person name="Sun Q."/>
            <person name="Zhou Y."/>
        </authorList>
    </citation>
    <scope>NUCLEOTIDE SEQUENCE</scope>
    <source>
        <strain evidence="3">CGMCC 1.15478</strain>
    </source>
</reference>
<reference evidence="3" key="1">
    <citation type="journal article" date="2014" name="Int. J. Syst. Evol. Microbiol.">
        <title>Complete genome sequence of Corynebacterium casei LMG S-19264T (=DSM 44701T), isolated from a smear-ripened cheese.</title>
        <authorList>
            <consortium name="US DOE Joint Genome Institute (JGI-PGF)"/>
            <person name="Walter F."/>
            <person name="Albersmeier A."/>
            <person name="Kalinowski J."/>
            <person name="Ruckert C."/>
        </authorList>
    </citation>
    <scope>NUCLEOTIDE SEQUENCE</scope>
    <source>
        <strain evidence="3">CGMCC 1.15478</strain>
    </source>
</reference>
<name>A0A916UE61_9ACTN</name>
<dbReference type="GO" id="GO:0015833">
    <property type="term" value="P:peptide transport"/>
    <property type="evidence" value="ECO:0007669"/>
    <property type="project" value="TreeGrafter"/>
</dbReference>
<protein>
    <submittedName>
        <fullName evidence="3">Monoacyl phosphatidylinositol tetramannoside-binding protein LpqW</fullName>
    </submittedName>
</protein>
<dbReference type="AlphaFoldDB" id="A0A916UE61"/>
<accession>A0A916UE61</accession>
<dbReference type="InterPro" id="IPR000914">
    <property type="entry name" value="SBP_5_dom"/>
</dbReference>
<keyword evidence="4" id="KW-1185">Reference proteome</keyword>
<dbReference type="Pfam" id="PF00496">
    <property type="entry name" value="SBP_bac_5"/>
    <property type="match status" value="1"/>
</dbReference>
<organism evidence="3 4">
    <name type="scientific">Hoyosella rhizosphaerae</name>
    <dbReference type="NCBI Taxonomy" id="1755582"/>
    <lineage>
        <taxon>Bacteria</taxon>
        <taxon>Bacillati</taxon>
        <taxon>Actinomycetota</taxon>
        <taxon>Actinomycetes</taxon>
        <taxon>Mycobacteriales</taxon>
        <taxon>Hoyosellaceae</taxon>
        <taxon>Hoyosella</taxon>
    </lineage>
</organism>
<feature type="signal peptide" evidence="1">
    <location>
        <begin position="1"/>
        <end position="32"/>
    </location>
</feature>
<feature type="chain" id="PRO_5037985096" evidence="1">
    <location>
        <begin position="33"/>
        <end position="597"/>
    </location>
</feature>
<dbReference type="Gene3D" id="3.10.105.10">
    <property type="entry name" value="Dipeptide-binding Protein, Domain 3"/>
    <property type="match status" value="1"/>
</dbReference>
<dbReference type="CDD" id="cd08501">
    <property type="entry name" value="PBP2_Lpqw"/>
    <property type="match status" value="1"/>
</dbReference>
<evidence type="ECO:0000256" key="1">
    <source>
        <dbReference type="SAM" id="SignalP"/>
    </source>
</evidence>
<sequence>MQTSLTARRSVRQRGIVAAVAATVLAVTGCTASPPPPIESTGTVTPVAPPAVVANEIVVAIDDIGSGFNPHLKSHLSPVSRAIADLVLPSPFRPVVDPANPQGVAWVPDPSLIVSAEVTSDGLGDEPFTVTYVLRNDAQWSDSAPIAAEDFLYLWRQMTTQPGVVDPAGYDLIESVRSAAGGKTVVVEFVDPYPAWRELFTHLLPAHLIKDSPGGFDSGLTDTIPVSGSRFHIHRVDRGRDDIRLERNDRFWDVPAAADRIHLRRGGTAAQIADSLRSDDAQVAEVHGGAALQAQLSAIRGVSTSRVYQTRSMQLTLNTRVAPLDNSQVRRALLSFLDTDVLATVGGGGTATVAVDEAQVLPPSSPNYTPTAPSRLRFEDAMAILSDAGYALVDDVLREGGDPAAPALNIVFGVPGGDESARAVASTAADQLRQVGVQARVTQVAPARLYGEAATSGAIDAIVGWTQTGFDPATELASRWLCPTIDGDVVAIPHQPGTDGESDSAPMRDSIRAPSNVSGTCAPELAEPIYAALTGQADVLDVIATAEPVLWDLAAVLPIMQDVTMFAVRDTVSGVNLELPVPVGVFAEASLWARLPQ</sequence>
<dbReference type="Gene3D" id="3.90.76.10">
    <property type="entry name" value="Dipeptide-binding Protein, Domain 1"/>
    <property type="match status" value="1"/>
</dbReference>
<dbReference type="InterPro" id="IPR039424">
    <property type="entry name" value="SBP_5"/>
</dbReference>